<feature type="transmembrane region" description="Helical" evidence="6">
    <location>
        <begin position="249"/>
        <end position="272"/>
    </location>
</feature>
<evidence type="ECO:0000256" key="5">
    <source>
        <dbReference type="ARBA" id="ARBA00023136"/>
    </source>
</evidence>
<dbReference type="EMBL" id="CAUYUJ010014627">
    <property type="protein sequence ID" value="CAK0844054.1"/>
    <property type="molecule type" value="Genomic_DNA"/>
</dbReference>
<feature type="transmembrane region" description="Helical" evidence="6">
    <location>
        <begin position="12"/>
        <end position="30"/>
    </location>
</feature>
<dbReference type="PANTHER" id="PTHR13146">
    <property type="match status" value="1"/>
</dbReference>
<evidence type="ECO:0000256" key="4">
    <source>
        <dbReference type="ARBA" id="ARBA00022989"/>
    </source>
</evidence>
<feature type="transmembrane region" description="Helical" evidence="6">
    <location>
        <begin position="311"/>
        <end position="332"/>
    </location>
</feature>
<evidence type="ECO:0000256" key="6">
    <source>
        <dbReference type="SAM" id="Phobius"/>
    </source>
</evidence>
<evidence type="ECO:0000256" key="2">
    <source>
        <dbReference type="ARBA" id="ARBA00022448"/>
    </source>
</evidence>
<keyword evidence="5 6" id="KW-0472">Membrane</keyword>
<comment type="caution">
    <text evidence="7">The sequence shown here is derived from an EMBL/GenBank/DDBJ whole genome shotgun (WGS) entry which is preliminary data.</text>
</comment>
<protein>
    <recommendedName>
        <fullName evidence="9">EamA domain-containing protein</fullName>
    </recommendedName>
</protein>
<keyword evidence="8" id="KW-1185">Reference proteome</keyword>
<comment type="subcellular location">
    <subcellularLocation>
        <location evidence="1">Membrane</location>
        <topology evidence="1">Multi-pass membrane protein</topology>
    </subcellularLocation>
</comment>
<name>A0ABN9TE54_9DINO</name>
<sequence>MAGSFYEHPPLAFASIAVGMLITGVITMNLRDLWEVTDFHYPVHWVWMSQVGYSLAWIAHRLTKHTDPGCVPSTMGLQKGMGIHQKTYIIAMILDAMSMVCAHEAMGSISAAIVQMMRSTKLIIAFFITTVVMQKKQLPRERAGVLLVLLGVVVVVYGSVIPANTSSAGLDGSGSSKWFALLLCFVAELFNVAFYLYQDHTSKKYDLPAFHTVGVMGMYGVIVFSVVLVNLNMANIENSFHAFDRFTHSWPVALSSIGYIILLCVYEICGVVVSKQGSAILRALIDVSRGALIWAVELYCGWVQFEALHGIGFAIIICGTLVNTGIIHLAVLDPGPEGKSLVEDRQQS</sequence>
<dbReference type="PANTHER" id="PTHR13146:SF0">
    <property type="entry name" value="SOLUTE CARRIER FAMILY 35 MEMBER F6"/>
    <property type="match status" value="1"/>
</dbReference>
<feature type="transmembrane region" description="Helical" evidence="6">
    <location>
        <begin position="145"/>
        <end position="163"/>
    </location>
</feature>
<feature type="transmembrane region" description="Helical" evidence="6">
    <location>
        <begin position="178"/>
        <end position="197"/>
    </location>
</feature>
<keyword evidence="3 6" id="KW-0812">Transmembrane</keyword>
<evidence type="ECO:0000256" key="3">
    <source>
        <dbReference type="ARBA" id="ARBA00022692"/>
    </source>
</evidence>
<dbReference type="Proteomes" id="UP001189429">
    <property type="component" value="Unassembled WGS sequence"/>
</dbReference>
<gene>
    <name evidence="7" type="ORF">PCOR1329_LOCUS38225</name>
</gene>
<organism evidence="7 8">
    <name type="scientific">Prorocentrum cordatum</name>
    <dbReference type="NCBI Taxonomy" id="2364126"/>
    <lineage>
        <taxon>Eukaryota</taxon>
        <taxon>Sar</taxon>
        <taxon>Alveolata</taxon>
        <taxon>Dinophyceae</taxon>
        <taxon>Prorocentrales</taxon>
        <taxon>Prorocentraceae</taxon>
        <taxon>Prorocentrum</taxon>
    </lineage>
</organism>
<evidence type="ECO:0000313" key="8">
    <source>
        <dbReference type="Proteomes" id="UP001189429"/>
    </source>
</evidence>
<evidence type="ECO:0000256" key="1">
    <source>
        <dbReference type="ARBA" id="ARBA00004141"/>
    </source>
</evidence>
<keyword evidence="4 6" id="KW-1133">Transmembrane helix</keyword>
<accession>A0ABN9TE54</accession>
<proteinExistence type="predicted"/>
<evidence type="ECO:0000313" key="7">
    <source>
        <dbReference type="EMBL" id="CAK0844054.1"/>
    </source>
</evidence>
<dbReference type="Pfam" id="PF08449">
    <property type="entry name" value="UAA"/>
    <property type="match status" value="1"/>
</dbReference>
<dbReference type="InterPro" id="IPR013657">
    <property type="entry name" value="SCL35B1-4/HUT1"/>
</dbReference>
<keyword evidence="2" id="KW-0813">Transport</keyword>
<dbReference type="SUPFAM" id="SSF103481">
    <property type="entry name" value="Multidrug resistance efflux transporter EmrE"/>
    <property type="match status" value="1"/>
</dbReference>
<dbReference type="InterPro" id="IPR037185">
    <property type="entry name" value="EmrE-like"/>
</dbReference>
<feature type="transmembrane region" description="Helical" evidence="6">
    <location>
        <begin position="209"/>
        <end position="229"/>
    </location>
</feature>
<evidence type="ECO:0008006" key="9">
    <source>
        <dbReference type="Google" id="ProtNLM"/>
    </source>
</evidence>
<reference evidence="7" key="1">
    <citation type="submission" date="2023-10" db="EMBL/GenBank/DDBJ databases">
        <authorList>
            <person name="Chen Y."/>
            <person name="Shah S."/>
            <person name="Dougan E. K."/>
            <person name="Thang M."/>
            <person name="Chan C."/>
        </authorList>
    </citation>
    <scope>NUCLEOTIDE SEQUENCE [LARGE SCALE GENOMIC DNA]</scope>
</reference>